<evidence type="ECO:0008006" key="3">
    <source>
        <dbReference type="Google" id="ProtNLM"/>
    </source>
</evidence>
<dbReference type="Pfam" id="PF15490">
    <property type="entry name" value="Ten1_2"/>
    <property type="match status" value="1"/>
</dbReference>
<organism evidence="1 2">
    <name type="scientific">Asparagus officinalis</name>
    <name type="common">Garden asparagus</name>
    <dbReference type="NCBI Taxonomy" id="4686"/>
    <lineage>
        <taxon>Eukaryota</taxon>
        <taxon>Viridiplantae</taxon>
        <taxon>Streptophyta</taxon>
        <taxon>Embryophyta</taxon>
        <taxon>Tracheophyta</taxon>
        <taxon>Spermatophyta</taxon>
        <taxon>Magnoliopsida</taxon>
        <taxon>Liliopsida</taxon>
        <taxon>Asparagales</taxon>
        <taxon>Asparagaceae</taxon>
        <taxon>Asparagoideae</taxon>
        <taxon>Asparagus</taxon>
    </lineage>
</organism>
<accession>A0A5P1EDX1</accession>
<name>A0A5P1EDX1_ASPOF</name>
<dbReference type="Gene3D" id="2.40.50.140">
    <property type="entry name" value="Nucleic acid-binding proteins"/>
    <property type="match status" value="1"/>
</dbReference>
<sequence length="135" mass="15386">MAPSDIKPGKLVALHELEASSPFFKHGSSLRVTGKLQAHSVETGIAIITDGGVSLKINTKHLTNLSLRIDSIYQFIGELQIQSENDAILQARVGRNVDGIDLNLYYQTMKLRRKFEEEIVRSRTKYWKFSVFFFR</sequence>
<dbReference type="PANTHER" id="PTHR33905">
    <property type="entry name" value="CST COMPLEX SUBUNIT TEN1"/>
    <property type="match status" value="1"/>
</dbReference>
<dbReference type="InterPro" id="IPR029146">
    <property type="entry name" value="Ten1_animal_plant"/>
</dbReference>
<keyword evidence="2" id="KW-1185">Reference proteome</keyword>
<dbReference type="GO" id="GO:1990879">
    <property type="term" value="C:CST complex"/>
    <property type="evidence" value="ECO:0007669"/>
    <property type="project" value="InterPro"/>
</dbReference>
<dbReference type="PANTHER" id="PTHR33905:SF1">
    <property type="entry name" value="CST COMPLEX SUBUNIT TEN1"/>
    <property type="match status" value="1"/>
</dbReference>
<dbReference type="OMA" id="IQPNNEA"/>
<dbReference type="FunFam" id="2.40.50.140:FF:000410">
    <property type="entry name" value="CST complex subunit TEN1"/>
    <property type="match status" value="1"/>
</dbReference>
<reference evidence="2" key="1">
    <citation type="journal article" date="2017" name="Nat. Commun.">
        <title>The asparagus genome sheds light on the origin and evolution of a young Y chromosome.</title>
        <authorList>
            <person name="Harkess A."/>
            <person name="Zhou J."/>
            <person name="Xu C."/>
            <person name="Bowers J.E."/>
            <person name="Van der Hulst R."/>
            <person name="Ayyampalayam S."/>
            <person name="Mercati F."/>
            <person name="Riccardi P."/>
            <person name="McKain M.R."/>
            <person name="Kakrana A."/>
            <person name="Tang H."/>
            <person name="Ray J."/>
            <person name="Groenendijk J."/>
            <person name="Arikit S."/>
            <person name="Mathioni S.M."/>
            <person name="Nakano M."/>
            <person name="Shan H."/>
            <person name="Telgmann-Rauber A."/>
            <person name="Kanno A."/>
            <person name="Yue Z."/>
            <person name="Chen H."/>
            <person name="Li W."/>
            <person name="Chen Y."/>
            <person name="Xu X."/>
            <person name="Zhang Y."/>
            <person name="Luo S."/>
            <person name="Chen H."/>
            <person name="Gao J."/>
            <person name="Mao Z."/>
            <person name="Pires J.C."/>
            <person name="Luo M."/>
            <person name="Kudrna D."/>
            <person name="Wing R.A."/>
            <person name="Meyers B.C."/>
            <person name="Yi K."/>
            <person name="Kong H."/>
            <person name="Lavrijsen P."/>
            <person name="Sunseri F."/>
            <person name="Falavigna A."/>
            <person name="Ye Y."/>
            <person name="Leebens-Mack J.H."/>
            <person name="Chen G."/>
        </authorList>
    </citation>
    <scope>NUCLEOTIDE SEQUENCE [LARGE SCALE GENOMIC DNA]</scope>
    <source>
        <strain evidence="2">cv. DH0086</strain>
    </source>
</reference>
<evidence type="ECO:0000313" key="1">
    <source>
        <dbReference type="EMBL" id="ONK63387.1"/>
    </source>
</evidence>
<dbReference type="GO" id="GO:0010521">
    <property type="term" value="F:telomerase inhibitor activity"/>
    <property type="evidence" value="ECO:0007669"/>
    <property type="project" value="TreeGrafter"/>
</dbReference>
<dbReference type="GO" id="GO:0042162">
    <property type="term" value="F:telomeric DNA binding"/>
    <property type="evidence" value="ECO:0007669"/>
    <property type="project" value="TreeGrafter"/>
</dbReference>
<dbReference type="GO" id="GO:0032211">
    <property type="term" value="P:negative regulation of telomere maintenance via telomerase"/>
    <property type="evidence" value="ECO:0007669"/>
    <property type="project" value="TreeGrafter"/>
</dbReference>
<dbReference type="Gramene" id="ONK63387">
    <property type="protein sequence ID" value="ONK63387"/>
    <property type="gene ID" value="A4U43_C07F14600"/>
</dbReference>
<dbReference type="Proteomes" id="UP000243459">
    <property type="component" value="Chromosome 7"/>
</dbReference>
<proteinExistence type="predicted"/>
<evidence type="ECO:0000313" key="2">
    <source>
        <dbReference type="Proteomes" id="UP000243459"/>
    </source>
</evidence>
<protein>
    <recommendedName>
        <fullName evidence="3">CST complex subunit TEN1</fullName>
    </recommendedName>
</protein>
<gene>
    <name evidence="1" type="ORF">A4U43_C07F14600</name>
</gene>
<dbReference type="InterPro" id="IPR012340">
    <property type="entry name" value="NA-bd_OB-fold"/>
</dbReference>
<dbReference type="AlphaFoldDB" id="A0A5P1EDX1"/>
<dbReference type="GO" id="GO:0003697">
    <property type="term" value="F:single-stranded DNA binding"/>
    <property type="evidence" value="ECO:0007669"/>
    <property type="project" value="InterPro"/>
</dbReference>
<dbReference type="EMBL" id="CM007387">
    <property type="protein sequence ID" value="ONK63387.1"/>
    <property type="molecule type" value="Genomic_DNA"/>
</dbReference>